<dbReference type="OrthoDB" id="2735059at2"/>
<proteinExistence type="predicted"/>
<dbReference type="Proteomes" id="UP000525923">
    <property type="component" value="Unassembled WGS sequence"/>
</dbReference>
<sequence length="177" mass="20367">MLNKILALFFKDDTEEDGNEVQEKLDTPVRNRVEERKAASKIRNIGLLNDHLKDFHFGGFQSITNFELQFTIDFGEPHSLLAINFLYEEEEREFDVLLHFLNPLSLDLSGIGRTFDISIYMMDLTEFGWEDTRFEVGDYEDNSLHFYCAAIELASVSERPSAGQAIKAIHKNTPLLT</sequence>
<gene>
    <name evidence="1" type="ORF">HNQ44_000235</name>
</gene>
<protein>
    <submittedName>
        <fullName evidence="1">Uncharacterized protein</fullName>
    </submittedName>
</protein>
<dbReference type="RefSeq" id="WP_135503687.1">
    <property type="nucleotide sequence ID" value="NZ_JACHHE010000001.1"/>
</dbReference>
<accession>A0A7W8CNW8</accession>
<evidence type="ECO:0000313" key="2">
    <source>
        <dbReference type="Proteomes" id="UP000525923"/>
    </source>
</evidence>
<reference evidence="1 2" key="1">
    <citation type="submission" date="2020-08" db="EMBL/GenBank/DDBJ databases">
        <title>Genomic Encyclopedia of Type Strains, Phase IV (KMG-IV): sequencing the most valuable type-strain genomes for metagenomic binning, comparative biology and taxonomic classification.</title>
        <authorList>
            <person name="Goeker M."/>
        </authorList>
    </citation>
    <scope>NUCLEOTIDE SEQUENCE [LARGE SCALE GENOMIC DNA]</scope>
    <source>
        <strain evidence="1 2">DSM 15895</strain>
    </source>
</reference>
<keyword evidence="2" id="KW-1185">Reference proteome</keyword>
<organism evidence="1 2">
    <name type="scientific">Planococcus koreensis</name>
    <dbReference type="NCBI Taxonomy" id="112331"/>
    <lineage>
        <taxon>Bacteria</taxon>
        <taxon>Bacillati</taxon>
        <taxon>Bacillota</taxon>
        <taxon>Bacilli</taxon>
        <taxon>Bacillales</taxon>
        <taxon>Caryophanaceae</taxon>
        <taxon>Planococcus</taxon>
    </lineage>
</organism>
<comment type="caution">
    <text evidence="1">The sequence shown here is derived from an EMBL/GenBank/DDBJ whole genome shotgun (WGS) entry which is preliminary data.</text>
</comment>
<dbReference type="AlphaFoldDB" id="A0A7W8CNW8"/>
<evidence type="ECO:0000313" key="1">
    <source>
        <dbReference type="EMBL" id="MBB5178813.1"/>
    </source>
</evidence>
<name>A0A7W8CNW8_9BACL</name>
<dbReference type="EMBL" id="JACHHE010000001">
    <property type="protein sequence ID" value="MBB5178813.1"/>
    <property type="molecule type" value="Genomic_DNA"/>
</dbReference>